<accession>A0AB38RNX9</accession>
<dbReference type="Proteomes" id="UP000831484">
    <property type="component" value="Plasmid pdjl-6-5"/>
</dbReference>
<keyword evidence="2" id="KW-1185">Reference proteome</keyword>
<dbReference type="RefSeq" id="WP_076949032.1">
    <property type="nucleotide sequence ID" value="NZ_CP096568.1"/>
</dbReference>
<proteinExistence type="predicted"/>
<dbReference type="InterPro" id="IPR011604">
    <property type="entry name" value="PDDEXK-like_dom_sf"/>
</dbReference>
<keyword evidence="1" id="KW-0614">Plasmid</keyword>
<dbReference type="Pfam" id="PF10117">
    <property type="entry name" value="McrBC"/>
    <property type="match status" value="1"/>
</dbReference>
<protein>
    <submittedName>
        <fullName evidence="1">McrC family protein</fullName>
    </submittedName>
</protein>
<reference evidence="2" key="1">
    <citation type="journal article" date="2022" name="Environ. Microbiol.">
        <title>Functional analysis, diversity, and distribution of carbendazim hydrolases MheI and CbmA, responsible for the initial step in carbendazim degradation.</title>
        <authorList>
            <person name="Zhang M."/>
            <person name="Bai X."/>
            <person name="Li Q."/>
            <person name="Zhang L."/>
            <person name="Zhu Q."/>
            <person name="Gao S."/>
            <person name="Ke Z."/>
            <person name="Jiang M."/>
            <person name="Hu J."/>
            <person name="Qiu J."/>
            <person name="Hong Q."/>
        </authorList>
    </citation>
    <scope>NUCLEOTIDE SEQUENCE [LARGE SCALE GENOMIC DNA]</scope>
    <source>
        <strain evidence="2">djl-6</strain>
    </source>
</reference>
<dbReference type="InterPro" id="IPR019292">
    <property type="entry name" value="McrC"/>
</dbReference>
<evidence type="ECO:0000313" key="2">
    <source>
        <dbReference type="Proteomes" id="UP000831484"/>
    </source>
</evidence>
<gene>
    <name evidence="1" type="ORF">M0639_33825</name>
</gene>
<geneLocation type="plasmid" evidence="1 2">
    <name>pdjl-6-5</name>
</geneLocation>
<dbReference type="AlphaFoldDB" id="A0AB38RNX9"/>
<name>A0AB38RNX9_RHOSG</name>
<dbReference type="EMBL" id="CP096568">
    <property type="protein sequence ID" value="UPU47057.1"/>
    <property type="molecule type" value="Genomic_DNA"/>
</dbReference>
<sequence length="147" mass="15709">MTTTAAAICRRGGRGVRPGSGPTRYLDHGRTVTIEPDLTWYDNDDKPVAVIDAKYKTTAPGKRGPNADMYQLTAYCTALGLREGHLIYAKGDTASPAVEVIGADITIYCHALDLTTPPAELLASIDTLVEAMRTRNGDEFSVVGHGS</sequence>
<evidence type="ECO:0000313" key="1">
    <source>
        <dbReference type="EMBL" id="UPU47057.1"/>
    </source>
</evidence>
<organism evidence="1 2">
    <name type="scientific">Rhodococcus qingshengii JCM 15477</name>
    <dbReference type="NCBI Taxonomy" id="1303681"/>
    <lineage>
        <taxon>Bacteria</taxon>
        <taxon>Bacillati</taxon>
        <taxon>Actinomycetota</taxon>
        <taxon>Actinomycetes</taxon>
        <taxon>Mycobacteriales</taxon>
        <taxon>Nocardiaceae</taxon>
        <taxon>Rhodococcus</taxon>
        <taxon>Rhodococcus erythropolis group</taxon>
    </lineage>
</organism>
<dbReference type="Gene3D" id="3.90.320.10">
    <property type="match status" value="1"/>
</dbReference>